<proteinExistence type="predicted"/>
<accession>Q5GZ18</accession>
<dbReference type="PANTHER" id="PTHR23501:SF38">
    <property type="entry name" value="PERMEASE"/>
    <property type="match status" value="1"/>
</dbReference>
<evidence type="ECO:0000313" key="8">
    <source>
        <dbReference type="EMBL" id="AAW76053.1"/>
    </source>
</evidence>
<dbReference type="Gene3D" id="1.20.1720.10">
    <property type="entry name" value="Multidrug resistance protein D"/>
    <property type="match status" value="1"/>
</dbReference>
<evidence type="ECO:0000256" key="5">
    <source>
        <dbReference type="SAM" id="MobiDB-lite"/>
    </source>
</evidence>
<evidence type="ECO:0000256" key="6">
    <source>
        <dbReference type="SAM" id="Phobius"/>
    </source>
</evidence>
<sequence length="504" mass="54182">MFRHTTPCDAGQPCCHLRRRRGGPATESPMSSSVSEAGATPPRYPDYRIISLILACAIFMEQMDATVLATALPTLARDFGVAAPVMSIAITCYLLALAVLIPASGAIADRFGLRRVFGASIWVFVGGSILCSLADSLPTMVAARMLQGAGGAMMAPLGRLILLRTVERRHLVSAMAWTLVPAFIGPMLGPPLGGFFVSYLDWRWIFYINVPIGIAGFLLVRRFIPDIPTESVPARFDLRGFVLCGTALGCLLFGLAMVSQEHGIGEASWLLAIGSSAALGYLWHARHPPAPLLDLSLLQIESFRLSVIGGALMRITQGAQPFLLPLLFQIGFGMSAAHSGQLILATALGALLMRSITPQLLRRFGYRNSLIGNGVLASLGYMVCALFRPDWPPALMFGPLPCCGAFMSFQFAAYNTIAYENVPAARMSRASSLYTTMQQLMLSVGVCAGAMILNLAMLAGGHATPHQSDFSLAFCIVSLISLSATWWHVRFDKHAGQEMSGHRA</sequence>
<feature type="transmembrane region" description="Helical" evidence="6">
    <location>
        <begin position="204"/>
        <end position="224"/>
    </location>
</feature>
<evidence type="ECO:0000256" key="2">
    <source>
        <dbReference type="ARBA" id="ARBA00022692"/>
    </source>
</evidence>
<dbReference type="InterPro" id="IPR020846">
    <property type="entry name" value="MFS_dom"/>
</dbReference>
<feature type="transmembrane region" description="Helical" evidence="6">
    <location>
        <begin position="174"/>
        <end position="198"/>
    </location>
</feature>
<keyword evidence="4 6" id="KW-0472">Membrane</keyword>
<feature type="transmembrane region" description="Helical" evidence="6">
    <location>
        <begin position="394"/>
        <end position="419"/>
    </location>
</feature>
<dbReference type="PANTHER" id="PTHR23501">
    <property type="entry name" value="MAJOR FACILITATOR SUPERFAMILY"/>
    <property type="match status" value="1"/>
</dbReference>
<dbReference type="Gene3D" id="1.20.1250.20">
    <property type="entry name" value="MFS general substrate transporter like domains"/>
    <property type="match status" value="1"/>
</dbReference>
<feature type="transmembrane region" description="Helical" evidence="6">
    <location>
        <begin position="470"/>
        <end position="489"/>
    </location>
</feature>
<dbReference type="Proteomes" id="UP000006735">
    <property type="component" value="Chromosome"/>
</dbReference>
<dbReference type="SUPFAM" id="SSF103473">
    <property type="entry name" value="MFS general substrate transporter"/>
    <property type="match status" value="1"/>
</dbReference>
<dbReference type="InterPro" id="IPR036259">
    <property type="entry name" value="MFS_trans_sf"/>
</dbReference>
<evidence type="ECO:0000256" key="4">
    <source>
        <dbReference type="ARBA" id="ARBA00023136"/>
    </source>
</evidence>
<dbReference type="HOGENOM" id="CLU_000960_28_0_6"/>
<evidence type="ECO:0000256" key="1">
    <source>
        <dbReference type="ARBA" id="ARBA00004141"/>
    </source>
</evidence>
<feature type="transmembrane region" description="Helical" evidence="6">
    <location>
        <begin position="49"/>
        <end position="69"/>
    </location>
</feature>
<protein>
    <submittedName>
        <fullName evidence="8">Drug resistance translocase</fullName>
    </submittedName>
</protein>
<name>Q5GZ18_XANOR</name>
<feature type="transmembrane region" description="Helical" evidence="6">
    <location>
        <begin position="81"/>
        <end position="104"/>
    </location>
</feature>
<dbReference type="STRING" id="291331.XOO2799"/>
<gene>
    <name evidence="8" type="primary">yieO</name>
    <name evidence="8" type="ordered locus">XOO2799</name>
</gene>
<reference evidence="8 9" key="1">
    <citation type="journal article" date="2005" name="Nucleic Acids Res.">
        <title>The genome sequence of Xanthomonas oryzae pathovar oryzae KACC10331, the bacterial blight pathogen of rice.</title>
        <authorList>
            <person name="Lee B.M."/>
            <person name="Park Y.J."/>
            <person name="Park D.S."/>
            <person name="Kang H.W."/>
            <person name="Kim J.G."/>
            <person name="Song E.S."/>
            <person name="Park I.C."/>
            <person name="Yoon U.H."/>
            <person name="Hahn J.H."/>
            <person name="Koo B.S."/>
            <person name="Lee G.B."/>
            <person name="Kim H."/>
            <person name="Park H.S."/>
            <person name="Yoon K.O."/>
            <person name="Kim J.H."/>
            <person name="Jung C.H."/>
            <person name="Koh N.H."/>
            <person name="Seo J.S."/>
            <person name="Go S.J."/>
        </authorList>
    </citation>
    <scope>NUCLEOTIDE SEQUENCE [LARGE SCALE GENOMIC DNA]</scope>
    <source>
        <strain evidence="9">KACC10331 / KXO85</strain>
    </source>
</reference>
<dbReference type="Pfam" id="PF07690">
    <property type="entry name" value="MFS_1"/>
    <property type="match status" value="1"/>
</dbReference>
<feature type="region of interest" description="Disordered" evidence="5">
    <location>
        <begin position="19"/>
        <end position="39"/>
    </location>
</feature>
<evidence type="ECO:0000259" key="7">
    <source>
        <dbReference type="PROSITE" id="PS50850"/>
    </source>
</evidence>
<feature type="transmembrane region" description="Helical" evidence="6">
    <location>
        <begin position="440"/>
        <end position="458"/>
    </location>
</feature>
<keyword evidence="3 6" id="KW-1133">Transmembrane helix</keyword>
<keyword evidence="9" id="KW-1185">Reference proteome</keyword>
<dbReference type="GO" id="GO:0022857">
    <property type="term" value="F:transmembrane transporter activity"/>
    <property type="evidence" value="ECO:0007669"/>
    <property type="project" value="InterPro"/>
</dbReference>
<dbReference type="FunFam" id="1.20.1720.10:FF:000017">
    <property type="entry name" value="Drug resistance MFS transporter"/>
    <property type="match status" value="1"/>
</dbReference>
<dbReference type="EMBL" id="AE013598">
    <property type="protein sequence ID" value="AAW76053.1"/>
    <property type="molecule type" value="Genomic_DNA"/>
</dbReference>
<feature type="transmembrane region" description="Helical" evidence="6">
    <location>
        <begin position="236"/>
        <end position="258"/>
    </location>
</feature>
<dbReference type="KEGG" id="xoo:XOO2799"/>
<dbReference type="AlphaFoldDB" id="Q5GZ18"/>
<organism evidence="8 9">
    <name type="scientific">Xanthomonas oryzae pv. oryzae (strain KACC10331 / KXO85)</name>
    <dbReference type="NCBI Taxonomy" id="291331"/>
    <lineage>
        <taxon>Bacteria</taxon>
        <taxon>Pseudomonadati</taxon>
        <taxon>Pseudomonadota</taxon>
        <taxon>Gammaproteobacteria</taxon>
        <taxon>Lysobacterales</taxon>
        <taxon>Lysobacteraceae</taxon>
        <taxon>Xanthomonas</taxon>
    </lineage>
</organism>
<dbReference type="PROSITE" id="PS50850">
    <property type="entry name" value="MFS"/>
    <property type="match status" value="1"/>
</dbReference>
<dbReference type="InterPro" id="IPR011701">
    <property type="entry name" value="MFS"/>
</dbReference>
<feature type="transmembrane region" description="Helical" evidence="6">
    <location>
        <begin position="141"/>
        <end position="162"/>
    </location>
</feature>
<evidence type="ECO:0000313" key="9">
    <source>
        <dbReference type="Proteomes" id="UP000006735"/>
    </source>
</evidence>
<feature type="transmembrane region" description="Helical" evidence="6">
    <location>
        <begin position="116"/>
        <end position="135"/>
    </location>
</feature>
<dbReference type="GO" id="GO:0005886">
    <property type="term" value="C:plasma membrane"/>
    <property type="evidence" value="ECO:0007669"/>
    <property type="project" value="TreeGrafter"/>
</dbReference>
<feature type="transmembrane region" description="Helical" evidence="6">
    <location>
        <begin position="327"/>
        <end position="352"/>
    </location>
</feature>
<dbReference type="CDD" id="cd17503">
    <property type="entry name" value="MFS_LmrB_MDR_like"/>
    <property type="match status" value="1"/>
</dbReference>
<comment type="subcellular location">
    <subcellularLocation>
        <location evidence="1">Membrane</location>
        <topology evidence="1">Multi-pass membrane protein</topology>
    </subcellularLocation>
</comment>
<feature type="transmembrane region" description="Helical" evidence="6">
    <location>
        <begin position="364"/>
        <end position="388"/>
    </location>
</feature>
<keyword evidence="2 6" id="KW-0812">Transmembrane</keyword>
<evidence type="ECO:0000256" key="3">
    <source>
        <dbReference type="ARBA" id="ARBA00022989"/>
    </source>
</evidence>
<feature type="domain" description="Major facilitator superfamily (MFS) profile" evidence="7">
    <location>
        <begin position="50"/>
        <end position="496"/>
    </location>
</feature>